<dbReference type="PANTHER" id="PTHR28037">
    <property type="entry name" value="ALCOHOL O-ACETYLTRANSFERASE 1-RELATED"/>
    <property type="match status" value="1"/>
</dbReference>
<name>A0ABR0KH54_9EURO</name>
<dbReference type="Proteomes" id="UP001345013">
    <property type="component" value="Unassembled WGS sequence"/>
</dbReference>
<sequence length="518" mass="57185">MEAPTWTPVRTPTPAERRTIVRHFHKFYNNVIVAGIYDFPLNRKSAEFTQVETYVDALSECLRDHPFLAVVLKKTAKTDDIYAQATQVDFRQHFHAIEPPDNIAKEISAQVSENALLRFVIEHLCNDERLAFFNTADTIPGWRLDVLPLGTKGERQRVFISFTYAHYIADGMSGVAFHRSLLTGLDRSLRVGMRSPGTVFQTPQRARELAGLPHLPISPMYLLAPALGLYLPSFLSKALGLKPSVSGSDPGTWSGTMKFVAAPGSVPPVTTAVEILSIDGRTIAAVLGVCRKHNTKLTSLLNELIAQCLSRHLPAHSSGFADKTNFISATSINLRKAAGISDHEMGVFASASYTRHEIEHLDAEQDNIKTDDAFWSAVSNASREMARDASRLRDQPSGLLNWVANFDSWMEGQLGKSRDASWQLSNLMSFDGDLRGGGDAISVERMFFCQPADAIGEPLDFNVISTKDGDLVICAGWQVGAIGLEEKAGKGVEAIEREFVRNVLRDLERHFTVLAEET</sequence>
<dbReference type="EMBL" id="JAVRRG010000023">
    <property type="protein sequence ID" value="KAK5096248.1"/>
    <property type="molecule type" value="Genomic_DNA"/>
</dbReference>
<dbReference type="PANTHER" id="PTHR28037:SF1">
    <property type="entry name" value="ALCOHOL O-ACETYLTRANSFERASE 1-RELATED"/>
    <property type="match status" value="1"/>
</dbReference>
<protein>
    <submittedName>
        <fullName evidence="1">Alcohol acetyltransferase</fullName>
    </submittedName>
</protein>
<dbReference type="InterPro" id="IPR052058">
    <property type="entry name" value="Alcohol_O-acetyltransferase"/>
</dbReference>
<keyword evidence="2" id="KW-1185">Reference proteome</keyword>
<dbReference type="InterPro" id="IPR010828">
    <property type="entry name" value="Atf2/Sli1-like"/>
</dbReference>
<evidence type="ECO:0000313" key="1">
    <source>
        <dbReference type="EMBL" id="KAK5096248.1"/>
    </source>
</evidence>
<organism evidence="1 2">
    <name type="scientific">Lithohypha guttulata</name>
    <dbReference type="NCBI Taxonomy" id="1690604"/>
    <lineage>
        <taxon>Eukaryota</taxon>
        <taxon>Fungi</taxon>
        <taxon>Dikarya</taxon>
        <taxon>Ascomycota</taxon>
        <taxon>Pezizomycotina</taxon>
        <taxon>Eurotiomycetes</taxon>
        <taxon>Chaetothyriomycetidae</taxon>
        <taxon>Chaetothyriales</taxon>
        <taxon>Trichomeriaceae</taxon>
        <taxon>Lithohypha</taxon>
    </lineage>
</organism>
<reference evidence="1 2" key="1">
    <citation type="submission" date="2023-08" db="EMBL/GenBank/DDBJ databases">
        <title>Black Yeasts Isolated from many extreme environments.</title>
        <authorList>
            <person name="Coleine C."/>
            <person name="Stajich J.E."/>
            <person name="Selbmann L."/>
        </authorList>
    </citation>
    <scope>NUCLEOTIDE SEQUENCE [LARGE SCALE GENOMIC DNA]</scope>
    <source>
        <strain evidence="1 2">CCFEE 5885</strain>
    </source>
</reference>
<dbReference type="Pfam" id="PF07247">
    <property type="entry name" value="AATase"/>
    <property type="match status" value="1"/>
</dbReference>
<comment type="caution">
    <text evidence="1">The sequence shown here is derived from an EMBL/GenBank/DDBJ whole genome shotgun (WGS) entry which is preliminary data.</text>
</comment>
<evidence type="ECO:0000313" key="2">
    <source>
        <dbReference type="Proteomes" id="UP001345013"/>
    </source>
</evidence>
<accession>A0ABR0KH54</accession>
<proteinExistence type="predicted"/>
<gene>
    <name evidence="1" type="primary">ATF1</name>
    <name evidence="1" type="ORF">LTR24_002654</name>
</gene>